<dbReference type="EnsemblMetazoa" id="RPRC012824-RA">
    <property type="protein sequence ID" value="RPRC012824-PA"/>
    <property type="gene ID" value="RPRC012824"/>
</dbReference>
<keyword evidence="2" id="KW-1185">Reference proteome</keyword>
<evidence type="ECO:0000313" key="2">
    <source>
        <dbReference type="Proteomes" id="UP000015103"/>
    </source>
</evidence>
<dbReference type="InParanoid" id="T1I952"/>
<dbReference type="AlphaFoldDB" id="T1I952"/>
<accession>T1I952</accession>
<protein>
    <submittedName>
        <fullName evidence="1">Uncharacterized protein</fullName>
    </submittedName>
</protein>
<name>T1I952_RHOPR</name>
<reference evidence="1" key="1">
    <citation type="submission" date="2015-05" db="UniProtKB">
        <authorList>
            <consortium name="EnsemblMetazoa"/>
        </authorList>
    </citation>
    <scope>IDENTIFICATION</scope>
</reference>
<dbReference type="HOGENOM" id="CLU_2067323_0_0_1"/>
<dbReference type="EMBL" id="ACPB03021414">
    <property type="status" value="NOT_ANNOTATED_CDS"/>
    <property type="molecule type" value="Genomic_DNA"/>
</dbReference>
<dbReference type="VEuPathDB" id="VectorBase:RPRC012824"/>
<proteinExistence type="predicted"/>
<organism evidence="1 2">
    <name type="scientific">Rhodnius prolixus</name>
    <name type="common">Triatomid bug</name>
    <dbReference type="NCBI Taxonomy" id="13249"/>
    <lineage>
        <taxon>Eukaryota</taxon>
        <taxon>Metazoa</taxon>
        <taxon>Ecdysozoa</taxon>
        <taxon>Arthropoda</taxon>
        <taxon>Hexapoda</taxon>
        <taxon>Insecta</taxon>
        <taxon>Pterygota</taxon>
        <taxon>Neoptera</taxon>
        <taxon>Paraneoptera</taxon>
        <taxon>Hemiptera</taxon>
        <taxon>Heteroptera</taxon>
        <taxon>Panheteroptera</taxon>
        <taxon>Cimicomorpha</taxon>
        <taxon>Reduviidae</taxon>
        <taxon>Triatominae</taxon>
        <taxon>Rhodnius</taxon>
    </lineage>
</organism>
<dbReference type="Proteomes" id="UP000015103">
    <property type="component" value="Unassembled WGS sequence"/>
</dbReference>
<sequence length="119" mass="13866">NPTWHKEKYNISSYILYAGVWLTTDTLLTQDVRDGLKPIGIRINKLKDMPLRDPAYRRCKSITIEYSMGDVIKSEEILPVPVERFSKKVVIDNTQVFLTDLHPPEQLIESFQTSKLFIR</sequence>
<evidence type="ECO:0000313" key="1">
    <source>
        <dbReference type="EnsemblMetazoa" id="RPRC012824-PA"/>
    </source>
</evidence>
<dbReference type="EMBL" id="ACPB03021413">
    <property type="status" value="NOT_ANNOTATED_CDS"/>
    <property type="molecule type" value="Genomic_DNA"/>
</dbReference>